<dbReference type="SUPFAM" id="SSF50978">
    <property type="entry name" value="WD40 repeat-like"/>
    <property type="match status" value="3"/>
</dbReference>
<evidence type="ECO:0000256" key="2">
    <source>
        <dbReference type="ARBA" id="ARBA00022490"/>
    </source>
</evidence>
<dbReference type="SUPFAM" id="SSF69304">
    <property type="entry name" value="Tricorn protease N-terminal domain"/>
    <property type="match status" value="1"/>
</dbReference>
<keyword evidence="9" id="KW-1185">Reference proteome</keyword>
<proteinExistence type="inferred from homology"/>
<keyword evidence="5" id="KW-0677">Repeat</keyword>
<evidence type="ECO:0000256" key="3">
    <source>
        <dbReference type="ARBA" id="ARBA00022574"/>
    </source>
</evidence>
<sequence length="1176" mass="127838">MTLHHASPTALQRAHIHCPITALAFYPSPPPSANTSAPYLLSGQDTHLYIHPPTGHHYLASIKVFPAQPIQGINTSASGDVLLWGGPWIALLTRERITQLLSQQQPAVLEETEVLRGTDWIYHASFASSTLAAVVTAHNETFPLHITRAPGTERRLCWGRVRAPPSSRPILYAARLEVLADGEVLVAAGTVFGEIVVWRCRLDEGRETEGDVEVLYVFTGHEGSIFGVDLSPAIIVDGKATRLLASCSDDRTIRVWDISDSTSAWRRLGTGEKNPEKRRLPAARETGFGENAVLDLEAQAGCVSSEPVAMAMGHVSRIWNARFAPPTPPGGLIEGLTMYSFGEDATAQRWRLNISGLGATVSSNGKTEKVNEDLVASLTHEAILHRHSGKHIWSSAILQPTLTHNKMLIATGGSDGKINIVEEIPPEADTRSVMLDISGTEVVRRFPDVAMEIGLAHALPKATKRTKTKAEEEPFLMYALLNAESAIATTSTGRIFNGSLRGSELSWSEIVMPQAIRNDLRQYQIVRSAGTGTGIALLGSTSGSVYLYRDGMIEQVCKLPRKVSDIFTVPVNDFASLDLGNERCPSSLLPIIVSTMGSSQVTLMVLDIVASGPIVHQTYAIELESGFNPTAVGCCGRCLIFGSRNGALMVYRPSHNGEITFERILRVERPFTKDAVSSILPLPPKGNSPAPYFLTTSRDGRYRIYEISTASSIQLHLRHEAVPPLGPMIESAVFTPSTPSKPAELILAGFRSKYFIVWNETRQLELANVECGGAYRSFTHHVDPTDPANIAFVWTRASRTCVYSQTALSQRILKPGGHGREIKAVAASDAAGLLATGAEDTTVRIWSYNADDTLEGEKDLRCLAVIEKHTAGIQCLKWASANYLISGSGNEELYIWRITRLDGSAYEGLAVVCEGVYPDKTRDGDLRIMSFDVEVLPQQEIGDEVLCLSLVLSNSTLRTYRYSKSDGFELLAEGKYTGACLMQIRHLRVAEAGEEVHVLTAATDGHIAIWKTAAAHDTATTAVYEMSELVRLHQSGIKSLDTRSISEHSYVVVTGGDDNALGYVSLWWSSTRSCYTVGSRLLANGAHAAALTGLCITGVDVPPDQTGSIVRVCTASNDQRVKSWRILLGENARATRVKLMQDRYSAVADCGDLEILKGGMYTVVVGVGMEVWDLPS</sequence>
<dbReference type="PROSITE" id="PS00678">
    <property type="entry name" value="WD_REPEATS_1"/>
    <property type="match status" value="1"/>
</dbReference>
<dbReference type="GO" id="GO:0030488">
    <property type="term" value="P:tRNA methylation"/>
    <property type="evidence" value="ECO:0007669"/>
    <property type="project" value="TreeGrafter"/>
</dbReference>
<organism evidence="8 9">
    <name type="scientific">Gnomoniopsis smithogilvyi</name>
    <dbReference type="NCBI Taxonomy" id="1191159"/>
    <lineage>
        <taxon>Eukaryota</taxon>
        <taxon>Fungi</taxon>
        <taxon>Dikarya</taxon>
        <taxon>Ascomycota</taxon>
        <taxon>Pezizomycotina</taxon>
        <taxon>Sordariomycetes</taxon>
        <taxon>Sordariomycetidae</taxon>
        <taxon>Diaporthales</taxon>
        <taxon>Gnomoniaceae</taxon>
        <taxon>Gnomoniopsis</taxon>
    </lineage>
</organism>
<keyword evidence="4" id="KW-0819">tRNA processing</keyword>
<reference evidence="8" key="1">
    <citation type="submission" date="2022-10" db="EMBL/GenBank/DDBJ databases">
        <title>Tapping the CABI collections for fungal endophytes: first genome assemblies for Collariella, Neodidymelliopsis, Ascochyta clinopodiicola, Didymella pomorum, Didymosphaeria variabile, Neocosmospora piperis and Neocucurbitaria cava.</title>
        <authorList>
            <person name="Hill R."/>
        </authorList>
    </citation>
    <scope>NUCLEOTIDE SEQUENCE</scope>
    <source>
        <strain evidence="8">IMI 355082</strain>
    </source>
</reference>
<evidence type="ECO:0000256" key="5">
    <source>
        <dbReference type="ARBA" id="ARBA00022737"/>
    </source>
</evidence>
<dbReference type="InterPro" id="IPR051973">
    <property type="entry name" value="tRNA_Anticodon_Mtase-Reg"/>
</dbReference>
<evidence type="ECO:0000256" key="1">
    <source>
        <dbReference type="ARBA" id="ARBA00004496"/>
    </source>
</evidence>
<dbReference type="EMBL" id="JAPEVB010000001">
    <property type="protein sequence ID" value="KAJ4397261.1"/>
    <property type="molecule type" value="Genomic_DNA"/>
</dbReference>
<keyword evidence="3 7" id="KW-0853">WD repeat</keyword>
<feature type="repeat" description="WD" evidence="7">
    <location>
        <begin position="218"/>
        <end position="266"/>
    </location>
</feature>
<evidence type="ECO:0000256" key="6">
    <source>
        <dbReference type="ARBA" id="ARBA00038255"/>
    </source>
</evidence>
<dbReference type="InterPro" id="IPR036322">
    <property type="entry name" value="WD40_repeat_dom_sf"/>
</dbReference>
<dbReference type="InterPro" id="IPR015943">
    <property type="entry name" value="WD40/YVTN_repeat-like_dom_sf"/>
</dbReference>
<evidence type="ECO:0000256" key="4">
    <source>
        <dbReference type="ARBA" id="ARBA00022694"/>
    </source>
</evidence>
<dbReference type="PROSITE" id="PS50294">
    <property type="entry name" value="WD_REPEATS_REGION"/>
    <property type="match status" value="2"/>
</dbReference>
<evidence type="ECO:0000313" key="9">
    <source>
        <dbReference type="Proteomes" id="UP001140453"/>
    </source>
</evidence>
<keyword evidence="2" id="KW-0963">Cytoplasm</keyword>
<feature type="repeat" description="WD" evidence="7">
    <location>
        <begin position="866"/>
        <end position="898"/>
    </location>
</feature>
<comment type="subcellular location">
    <subcellularLocation>
        <location evidence="1">Cytoplasm</location>
    </subcellularLocation>
</comment>
<comment type="similarity">
    <text evidence="6">Belongs to the WD repeat WDR6 family.</text>
</comment>
<dbReference type="Gene3D" id="2.130.10.10">
    <property type="entry name" value="YVTN repeat-like/Quinoprotein amine dehydrogenase"/>
    <property type="match status" value="3"/>
</dbReference>
<dbReference type="SMART" id="SM00320">
    <property type="entry name" value="WD40"/>
    <property type="match status" value="5"/>
</dbReference>
<evidence type="ECO:0000256" key="7">
    <source>
        <dbReference type="PROSITE-ProRule" id="PRU00221"/>
    </source>
</evidence>
<comment type="caution">
    <text evidence="8">The sequence shown here is derived from an EMBL/GenBank/DDBJ whole genome shotgun (WGS) entry which is preliminary data.</text>
</comment>
<dbReference type="PANTHER" id="PTHR14344:SF3">
    <property type="entry name" value="WD REPEAT-CONTAINING PROTEIN 6"/>
    <property type="match status" value="1"/>
</dbReference>
<dbReference type="PANTHER" id="PTHR14344">
    <property type="entry name" value="WD REPEAT PROTEIN"/>
    <property type="match status" value="1"/>
</dbReference>
<dbReference type="InterPro" id="IPR019775">
    <property type="entry name" value="WD40_repeat_CS"/>
</dbReference>
<dbReference type="GO" id="GO:0005737">
    <property type="term" value="C:cytoplasm"/>
    <property type="evidence" value="ECO:0007669"/>
    <property type="project" value="UniProtKB-SubCell"/>
</dbReference>
<dbReference type="InterPro" id="IPR001680">
    <property type="entry name" value="WD40_rpt"/>
</dbReference>
<accession>A0A9W8Z3L3</accession>
<protein>
    <submittedName>
        <fullName evidence="8">WD repeat-containing protein 6</fullName>
    </submittedName>
</protein>
<name>A0A9W8Z3L3_9PEZI</name>
<dbReference type="AlphaFoldDB" id="A0A9W8Z3L3"/>
<evidence type="ECO:0000313" key="8">
    <source>
        <dbReference type="EMBL" id="KAJ4397261.1"/>
    </source>
</evidence>
<feature type="repeat" description="WD" evidence="7">
    <location>
        <begin position="815"/>
        <end position="856"/>
    </location>
</feature>
<dbReference type="Proteomes" id="UP001140453">
    <property type="component" value="Unassembled WGS sequence"/>
</dbReference>
<dbReference type="Pfam" id="PF00400">
    <property type="entry name" value="WD40"/>
    <property type="match status" value="3"/>
</dbReference>
<gene>
    <name evidence="8" type="primary">WDR6</name>
    <name evidence="8" type="ORF">N0V93_001485</name>
</gene>
<dbReference type="PROSITE" id="PS50082">
    <property type="entry name" value="WD_REPEATS_2"/>
    <property type="match status" value="3"/>
</dbReference>
<dbReference type="OrthoDB" id="5594999at2759"/>